<dbReference type="AlphaFoldDB" id="A0AAD9NSK6"/>
<name>A0AAD9NSK6_RIDPI</name>
<evidence type="ECO:0000313" key="2">
    <source>
        <dbReference type="EMBL" id="KAK2181237.1"/>
    </source>
</evidence>
<feature type="compositionally biased region" description="Basic residues" evidence="1">
    <location>
        <begin position="1"/>
        <end position="13"/>
    </location>
</feature>
<gene>
    <name evidence="2" type="ORF">NP493_405g03025</name>
</gene>
<comment type="caution">
    <text evidence="2">The sequence shown here is derived from an EMBL/GenBank/DDBJ whole genome shotgun (WGS) entry which is preliminary data.</text>
</comment>
<organism evidence="2 3">
    <name type="scientific">Ridgeia piscesae</name>
    <name type="common">Tubeworm</name>
    <dbReference type="NCBI Taxonomy" id="27915"/>
    <lineage>
        <taxon>Eukaryota</taxon>
        <taxon>Metazoa</taxon>
        <taxon>Spiralia</taxon>
        <taxon>Lophotrochozoa</taxon>
        <taxon>Annelida</taxon>
        <taxon>Polychaeta</taxon>
        <taxon>Sedentaria</taxon>
        <taxon>Canalipalpata</taxon>
        <taxon>Sabellida</taxon>
        <taxon>Siboglinidae</taxon>
        <taxon>Ridgeia</taxon>
    </lineage>
</organism>
<accession>A0AAD9NSK6</accession>
<feature type="region of interest" description="Disordered" evidence="1">
    <location>
        <begin position="1"/>
        <end position="193"/>
    </location>
</feature>
<sequence length="193" mass="20658">MLRKHQSSIRRRGPASGPPKTRSGSATGAAAEAATGAAPTRGTNPPSKPPGYRDIVAVIKTFSKGNASSTRRTDSAPKVRVVNSGASVRDKGKTRSYKSDITVPGTDHSDRVHGNDHADHRAQRASRKTRPRVATSEPQVPKARRTKAVSAPTKLKVVRRKSTKKIRSMMEGENSSKTITIPKGSPGPRVVRV</sequence>
<evidence type="ECO:0000256" key="1">
    <source>
        <dbReference type="SAM" id="MobiDB-lite"/>
    </source>
</evidence>
<dbReference type="Proteomes" id="UP001209878">
    <property type="component" value="Unassembled WGS sequence"/>
</dbReference>
<feature type="compositionally biased region" description="Basic and acidic residues" evidence="1">
    <location>
        <begin position="107"/>
        <end position="122"/>
    </location>
</feature>
<feature type="compositionally biased region" description="Low complexity" evidence="1">
    <location>
        <begin position="21"/>
        <end position="43"/>
    </location>
</feature>
<evidence type="ECO:0000313" key="3">
    <source>
        <dbReference type="Proteomes" id="UP001209878"/>
    </source>
</evidence>
<proteinExistence type="predicted"/>
<keyword evidence="3" id="KW-1185">Reference proteome</keyword>
<dbReference type="EMBL" id="JAODUO010000405">
    <property type="protein sequence ID" value="KAK2181237.1"/>
    <property type="molecule type" value="Genomic_DNA"/>
</dbReference>
<feature type="compositionally biased region" description="Basic residues" evidence="1">
    <location>
        <begin position="156"/>
        <end position="167"/>
    </location>
</feature>
<protein>
    <submittedName>
        <fullName evidence="2">Uncharacterized protein</fullName>
    </submittedName>
</protein>
<reference evidence="2" key="1">
    <citation type="journal article" date="2023" name="Mol. Biol. Evol.">
        <title>Third-Generation Sequencing Reveals the Adaptive Role of the Epigenome in Three Deep-Sea Polychaetes.</title>
        <authorList>
            <person name="Perez M."/>
            <person name="Aroh O."/>
            <person name="Sun Y."/>
            <person name="Lan Y."/>
            <person name="Juniper S.K."/>
            <person name="Young C.R."/>
            <person name="Angers B."/>
            <person name="Qian P.Y."/>
        </authorList>
    </citation>
    <scope>NUCLEOTIDE SEQUENCE</scope>
    <source>
        <strain evidence="2">R07B-5</strain>
    </source>
</reference>